<gene>
    <name evidence="13" type="ORF">NP493_1036g00014</name>
</gene>
<evidence type="ECO:0000256" key="11">
    <source>
        <dbReference type="SAM" id="Phobius"/>
    </source>
</evidence>
<evidence type="ECO:0000256" key="3">
    <source>
        <dbReference type="ARBA" id="ARBA00022692"/>
    </source>
</evidence>
<comment type="caution">
    <text evidence="13">The sequence shown here is derived from an EMBL/GenBank/DDBJ whole genome shotgun (WGS) entry which is preliminary data.</text>
</comment>
<feature type="transmembrane region" description="Helical" evidence="11">
    <location>
        <begin position="477"/>
        <end position="500"/>
    </location>
</feature>
<feature type="transmembrane region" description="Helical" evidence="11">
    <location>
        <begin position="670"/>
        <end position="696"/>
    </location>
</feature>
<keyword evidence="9" id="KW-0325">Glycoprotein</keyword>
<dbReference type="InterPro" id="IPR001828">
    <property type="entry name" value="ANF_lig-bd_rcpt"/>
</dbReference>
<dbReference type="PANTHER" id="PTHR24060">
    <property type="entry name" value="METABOTROPIC GLUTAMATE RECEPTOR"/>
    <property type="match status" value="1"/>
</dbReference>
<dbReference type="CDD" id="cd13953">
    <property type="entry name" value="7tm_classC_mGluR-like"/>
    <property type="match status" value="1"/>
</dbReference>
<keyword evidence="7 11" id="KW-0472">Membrane</keyword>
<evidence type="ECO:0000313" key="13">
    <source>
        <dbReference type="EMBL" id="KAK2171709.1"/>
    </source>
</evidence>
<dbReference type="Pfam" id="PF01094">
    <property type="entry name" value="ANF_receptor"/>
    <property type="match status" value="2"/>
</dbReference>
<dbReference type="PROSITE" id="PS50259">
    <property type="entry name" value="G_PROTEIN_RECEP_F3_4"/>
    <property type="match status" value="1"/>
</dbReference>
<dbReference type="PRINTS" id="PR01176">
    <property type="entry name" value="GABABRECEPTR"/>
</dbReference>
<keyword evidence="6" id="KW-0297">G-protein coupled receptor</keyword>
<dbReference type="InterPro" id="IPR050726">
    <property type="entry name" value="mGluR"/>
</dbReference>
<evidence type="ECO:0000259" key="12">
    <source>
        <dbReference type="PROSITE" id="PS50259"/>
    </source>
</evidence>
<keyword evidence="8" id="KW-0675">Receptor</keyword>
<reference evidence="13" key="1">
    <citation type="journal article" date="2023" name="Mol. Biol. Evol.">
        <title>Third-Generation Sequencing Reveals the Adaptive Role of the Epigenome in Three Deep-Sea Polychaetes.</title>
        <authorList>
            <person name="Perez M."/>
            <person name="Aroh O."/>
            <person name="Sun Y."/>
            <person name="Lan Y."/>
            <person name="Juniper S.K."/>
            <person name="Young C.R."/>
            <person name="Angers B."/>
            <person name="Qian P.Y."/>
        </authorList>
    </citation>
    <scope>NUCLEOTIDE SEQUENCE</scope>
    <source>
        <strain evidence="13">R07B-5</strain>
    </source>
</reference>
<keyword evidence="14" id="KW-1185">Reference proteome</keyword>
<dbReference type="GO" id="GO:0004930">
    <property type="term" value="F:G protein-coupled receptor activity"/>
    <property type="evidence" value="ECO:0007669"/>
    <property type="project" value="UniProtKB-KW"/>
</dbReference>
<sequence>MLGGLFPLSTAEQKAKCGSRVRGFAVQGAQSALYLIDKINKDPNILPNLTLGYAILNDCGRGKVALTRTTRLTPVMGCVRTSCSGGLVPRPFYDVAAVIGPHSSANAILVSSLLSAHGVPQVSYTASSDSLSDKTKYDYFSRVVPPDKYQTEAMIELVDFYGWSYISTLHTEGNYGSTAIRNVKKNAKQRGICIAYAKEVTRDSTEEDFDEIVRALRFFGKARAVVLFLNTFHVTRLLAAITRKNAVGEFIWIGSEAFTRGAFTGLEPAALGAFSMEIPSARVPGFEVMDSVKSIALGLHALISDHCPDHNGSRSVLKLCVNGPRLLRYIRNVSFDGYSAKTIALDDNGDLIGGYVIKQVRLADNGEYTHDVIGKWNRLSVGVELELAQIQWHARTISDNSSAIPESVCAKPCAVGEYYIQRELKCCWDCRRCRSNERLNDDTTGCFECDLLTWPDDVNYTTCVRIQPTYMRWDDPIGIGLAVLGSAGVVSMLLVTSLFLKHRNRKVIKGSSRELSSVIIIGLLIAYVTAVAFIYEPNIWSCYLNFFGFNISIAAIFAPLFIKTNRVYRIFAAAERCQVRVKLINTASQIVFAILAVLLQVGISMGTAIFYPPKDRLNTPVVTEKYVELQCDLQLEALLIPLSFNILLLLLCAVFGFLTRQLPDNFNESWYIFISVVTTIFIWIAFLPTYLVAFYAYHKAALLSLALVLNASVTLLCLFVPKLYAVYWIDEKNIKVSNFGDNIEQEMSQNSTVTATNISVISD</sequence>
<dbReference type="EMBL" id="JAODUO010001036">
    <property type="protein sequence ID" value="KAK2171709.1"/>
    <property type="molecule type" value="Genomic_DNA"/>
</dbReference>
<protein>
    <recommendedName>
        <fullName evidence="12">G-protein coupled receptors family 3 profile domain-containing protein</fullName>
    </recommendedName>
</protein>
<dbReference type="SUPFAM" id="SSF53822">
    <property type="entry name" value="Periplasmic binding protein-like I"/>
    <property type="match status" value="1"/>
</dbReference>
<feature type="transmembrane region" description="Helical" evidence="11">
    <location>
        <begin position="590"/>
        <end position="611"/>
    </location>
</feature>
<dbReference type="Gene3D" id="3.40.50.2300">
    <property type="match status" value="4"/>
</dbReference>
<dbReference type="Proteomes" id="UP001209878">
    <property type="component" value="Unassembled WGS sequence"/>
</dbReference>
<evidence type="ECO:0000313" key="14">
    <source>
        <dbReference type="Proteomes" id="UP001209878"/>
    </source>
</evidence>
<feature type="transmembrane region" description="Helical" evidence="11">
    <location>
        <begin position="702"/>
        <end position="725"/>
    </location>
</feature>
<keyword evidence="5 11" id="KW-1133">Transmembrane helix</keyword>
<dbReference type="Gene3D" id="2.10.50.30">
    <property type="entry name" value="GPCR, family 3, nine cysteines domain"/>
    <property type="match status" value="1"/>
</dbReference>
<evidence type="ECO:0000256" key="4">
    <source>
        <dbReference type="ARBA" id="ARBA00022729"/>
    </source>
</evidence>
<dbReference type="InterPro" id="IPR000337">
    <property type="entry name" value="GPCR_3"/>
</dbReference>
<organism evidence="13 14">
    <name type="scientific">Ridgeia piscesae</name>
    <name type="common">Tubeworm</name>
    <dbReference type="NCBI Taxonomy" id="27915"/>
    <lineage>
        <taxon>Eukaryota</taxon>
        <taxon>Metazoa</taxon>
        <taxon>Spiralia</taxon>
        <taxon>Lophotrochozoa</taxon>
        <taxon>Annelida</taxon>
        <taxon>Polychaeta</taxon>
        <taxon>Sedentaria</taxon>
        <taxon>Canalipalpata</taxon>
        <taxon>Sabellida</taxon>
        <taxon>Siboglinidae</taxon>
        <taxon>Ridgeia</taxon>
    </lineage>
</organism>
<accession>A0AAD9KHK1</accession>
<dbReference type="Pfam" id="PF00003">
    <property type="entry name" value="7tm_3"/>
    <property type="match status" value="1"/>
</dbReference>
<evidence type="ECO:0000256" key="2">
    <source>
        <dbReference type="ARBA" id="ARBA00022475"/>
    </source>
</evidence>
<dbReference type="Pfam" id="PF07562">
    <property type="entry name" value="NCD3G"/>
    <property type="match status" value="1"/>
</dbReference>
<proteinExistence type="predicted"/>
<feature type="transmembrane region" description="Helical" evidence="11">
    <location>
        <begin position="515"/>
        <end position="535"/>
    </location>
</feature>
<dbReference type="InterPro" id="IPR017978">
    <property type="entry name" value="GPCR_3_C"/>
</dbReference>
<evidence type="ECO:0000256" key="9">
    <source>
        <dbReference type="ARBA" id="ARBA00023180"/>
    </source>
</evidence>
<keyword evidence="4" id="KW-0732">Signal</keyword>
<feature type="transmembrane region" description="Helical" evidence="11">
    <location>
        <begin position="541"/>
        <end position="562"/>
    </location>
</feature>
<dbReference type="GO" id="GO:0005886">
    <property type="term" value="C:plasma membrane"/>
    <property type="evidence" value="ECO:0007669"/>
    <property type="project" value="UniProtKB-SubCell"/>
</dbReference>
<evidence type="ECO:0000256" key="7">
    <source>
        <dbReference type="ARBA" id="ARBA00023136"/>
    </source>
</evidence>
<dbReference type="InterPro" id="IPR038550">
    <property type="entry name" value="GPCR_3_9-Cys_sf"/>
</dbReference>
<name>A0AAD9KHK1_RIDPI</name>
<feature type="transmembrane region" description="Helical" evidence="11">
    <location>
        <begin position="638"/>
        <end position="658"/>
    </location>
</feature>
<comment type="subcellular location">
    <subcellularLocation>
        <location evidence="1">Cell membrane</location>
        <topology evidence="1">Multi-pass membrane protein</topology>
    </subcellularLocation>
</comment>
<dbReference type="FunFam" id="2.10.50.30:FF:000004">
    <property type="entry name" value="Taste receptor type 1 member 3-like protein"/>
    <property type="match status" value="1"/>
</dbReference>
<evidence type="ECO:0000256" key="8">
    <source>
        <dbReference type="ARBA" id="ARBA00023170"/>
    </source>
</evidence>
<dbReference type="InterPro" id="IPR011500">
    <property type="entry name" value="GPCR_3_9-Cys_dom"/>
</dbReference>
<keyword evidence="3 11" id="KW-0812">Transmembrane</keyword>
<evidence type="ECO:0000256" key="10">
    <source>
        <dbReference type="ARBA" id="ARBA00023224"/>
    </source>
</evidence>
<evidence type="ECO:0000256" key="6">
    <source>
        <dbReference type="ARBA" id="ARBA00023040"/>
    </source>
</evidence>
<evidence type="ECO:0000256" key="1">
    <source>
        <dbReference type="ARBA" id="ARBA00004651"/>
    </source>
</evidence>
<feature type="domain" description="G-protein coupled receptors family 3 profile" evidence="12">
    <location>
        <begin position="477"/>
        <end position="734"/>
    </location>
</feature>
<evidence type="ECO:0000256" key="5">
    <source>
        <dbReference type="ARBA" id="ARBA00022989"/>
    </source>
</evidence>
<keyword evidence="10" id="KW-0807">Transducer</keyword>
<dbReference type="InterPro" id="IPR028082">
    <property type="entry name" value="Peripla_BP_I"/>
</dbReference>
<dbReference type="AlphaFoldDB" id="A0AAD9KHK1"/>
<dbReference type="PRINTS" id="PR00248">
    <property type="entry name" value="GPCRMGR"/>
</dbReference>
<dbReference type="FunFam" id="3.40.50.2300:FF:000145">
    <property type="entry name" value="Glutamate receptor, metabotropic"/>
    <property type="match status" value="1"/>
</dbReference>
<keyword evidence="2" id="KW-1003">Cell membrane</keyword>